<keyword evidence="3" id="KW-1185">Reference proteome</keyword>
<dbReference type="InterPro" id="IPR000415">
    <property type="entry name" value="Nitroreductase-like"/>
</dbReference>
<dbReference type="InterPro" id="IPR029478">
    <property type="entry name" value="TM1586_NiRdase"/>
</dbReference>
<dbReference type="SUPFAM" id="SSF55469">
    <property type="entry name" value="FMN-dependent nitroreductase-like"/>
    <property type="match status" value="1"/>
</dbReference>
<dbReference type="EMBL" id="AGZS01000003">
    <property type="protein sequence ID" value="EJD64968.1"/>
    <property type="molecule type" value="Genomic_DNA"/>
</dbReference>
<dbReference type="OrthoDB" id="9814075at2"/>
<protein>
    <recommendedName>
        <fullName evidence="1">Putative nitroreductase TM1586 domain-containing protein</fullName>
    </recommendedName>
</protein>
<name>J0DFA1_9BIFI</name>
<dbReference type="Proteomes" id="UP000006415">
    <property type="component" value="Unassembled WGS sequence"/>
</dbReference>
<feature type="domain" description="Putative nitroreductase TM1586" evidence="1">
    <location>
        <begin position="11"/>
        <end position="225"/>
    </location>
</feature>
<dbReference type="GO" id="GO:0016491">
    <property type="term" value="F:oxidoreductase activity"/>
    <property type="evidence" value="ECO:0007669"/>
    <property type="project" value="InterPro"/>
</dbReference>
<dbReference type="Pfam" id="PF14512">
    <property type="entry name" value="TM1586_NiRdase"/>
    <property type="match status" value="1"/>
</dbReference>
<dbReference type="STRING" id="857290.HMPREF9156_00843"/>
<dbReference type="AlphaFoldDB" id="J0DFA1"/>
<accession>J0DFA1</accession>
<dbReference type="Gene3D" id="3.40.109.10">
    <property type="entry name" value="NADH Oxidase"/>
    <property type="match status" value="1"/>
</dbReference>
<sequence length="233" mass="24984">MDTEDIEGFAQAARARHLVRKYTDAALPDDIISKLSARADANNAAYSLAIKLMANDGHGIPAVVKILRAQGVKNYFILAGDDAPDLGERLGYSAADLMLYAQTLGLNSWYIGATYNHGVSRYVNGKKTIGIVVVGYGQTAGVPHKSRSASEISKYEGSASGKGSQARCPEWFTKGVEMALLAPTALNRQDFFITGKGNTVHIKAANNPYAGANLGLVRYHFELGAGKGNFEWV</sequence>
<proteinExistence type="predicted"/>
<evidence type="ECO:0000313" key="3">
    <source>
        <dbReference type="Proteomes" id="UP000006415"/>
    </source>
</evidence>
<dbReference type="eggNOG" id="COG0778">
    <property type="taxonomic scope" value="Bacteria"/>
</dbReference>
<dbReference type="RefSeq" id="WP_007147907.1">
    <property type="nucleotide sequence ID" value="NZ_AKCI01000001.1"/>
</dbReference>
<organism evidence="2 3">
    <name type="scientific">Scardovia wiggsiae F0424</name>
    <dbReference type="NCBI Taxonomy" id="857290"/>
    <lineage>
        <taxon>Bacteria</taxon>
        <taxon>Bacillati</taxon>
        <taxon>Actinomycetota</taxon>
        <taxon>Actinomycetes</taxon>
        <taxon>Bifidobacteriales</taxon>
        <taxon>Bifidobacteriaceae</taxon>
        <taxon>Scardovia</taxon>
    </lineage>
</organism>
<evidence type="ECO:0000313" key="2">
    <source>
        <dbReference type="EMBL" id="EJD64968.1"/>
    </source>
</evidence>
<reference evidence="2 3" key="1">
    <citation type="submission" date="2012-01" db="EMBL/GenBank/DDBJ databases">
        <title>The Genome Sequence of Scardovia wiggsiae F0424.</title>
        <authorList>
            <consortium name="The Broad Institute Genome Sequencing Platform"/>
            <person name="Earl A."/>
            <person name="Ward D."/>
            <person name="Feldgarden M."/>
            <person name="Gevers D."/>
            <person name="Izard J."/>
            <person name="Ganesan A."/>
            <person name="Baranova O.V."/>
            <person name="Blanton J.M."/>
            <person name="Tanner A.C."/>
            <person name="Mathney J."/>
            <person name="Dewhirst F.E."/>
            <person name="Young S.K."/>
            <person name="Zeng Q."/>
            <person name="Gargeya S."/>
            <person name="Fitzgerald M."/>
            <person name="Haas B."/>
            <person name="Abouelleil A."/>
            <person name="Alvarado L."/>
            <person name="Arachchi H.M."/>
            <person name="Berlin A."/>
            <person name="Chapman S.B."/>
            <person name="Gearin G."/>
            <person name="Goldberg J."/>
            <person name="Griggs A."/>
            <person name="Gujja S."/>
            <person name="Hansen M."/>
            <person name="Heiman D."/>
            <person name="Howarth C."/>
            <person name="Larimer J."/>
            <person name="Lui A."/>
            <person name="MacDonald P.J.P."/>
            <person name="McCowen C."/>
            <person name="Montmayeur A."/>
            <person name="Murphy C."/>
            <person name="Neiman D."/>
            <person name="Pearson M."/>
            <person name="Priest M."/>
            <person name="Roberts A."/>
            <person name="Saif S."/>
            <person name="Shea T."/>
            <person name="Sisk P."/>
            <person name="Stolte C."/>
            <person name="Sykes S."/>
            <person name="Wortman J."/>
            <person name="Nusbaum C."/>
            <person name="Birren B."/>
        </authorList>
    </citation>
    <scope>NUCLEOTIDE SEQUENCE [LARGE SCALE GENOMIC DNA]</scope>
    <source>
        <strain evidence="2 3">F0424</strain>
    </source>
</reference>
<dbReference type="HOGENOM" id="CLU_070562_2_0_11"/>
<gene>
    <name evidence="2" type="ORF">HMPREF9156_00843</name>
</gene>
<evidence type="ECO:0000259" key="1">
    <source>
        <dbReference type="Pfam" id="PF14512"/>
    </source>
</evidence>
<comment type="caution">
    <text evidence="2">The sequence shown here is derived from an EMBL/GenBank/DDBJ whole genome shotgun (WGS) entry which is preliminary data.</text>
</comment>